<dbReference type="Proteomes" id="UP000807342">
    <property type="component" value="Unassembled WGS sequence"/>
</dbReference>
<name>A0A9P6C6C8_9AGAR</name>
<keyword evidence="2" id="KW-0472">Membrane</keyword>
<gene>
    <name evidence="3" type="ORF">P691DRAFT_726742</name>
</gene>
<feature type="transmembrane region" description="Helical" evidence="2">
    <location>
        <begin position="29"/>
        <end position="54"/>
    </location>
</feature>
<protein>
    <submittedName>
        <fullName evidence="3">Uncharacterized protein</fullName>
    </submittedName>
</protein>
<feature type="transmembrane region" description="Helical" evidence="2">
    <location>
        <begin position="518"/>
        <end position="539"/>
    </location>
</feature>
<dbReference type="EMBL" id="MU151113">
    <property type="protein sequence ID" value="KAF9450053.1"/>
    <property type="molecule type" value="Genomic_DNA"/>
</dbReference>
<accession>A0A9P6C6C8</accession>
<sequence>MDRQQELGPPKQEEPPTTKPVRSNKDEDYLGILCYAAFIILEASFAVLAFYCWWSPRRLPYVDVKPMSIKSAFQTIFNLWHNIAIALAGGICAEAFSKEWAAHQDSPTDTVSKVTSGMIDRIVYFFKSRATRTYRTAFLASLILILMHITSSSTITVSSGVEFREGMPIGLLSDVDLSADLAVPNVQGFVERLTRAGIVVRLEKLGGSPWGLSPEPNWLIPLPSAIENTTGLVYYNTDLARFQHDCNWRAPDSVNDTTYLIDGQEWSLQLNSLGEDLSRVGPGSTIRQLWPPDPISNVNGTSVYLFLGGNSTISVNTTNINDSWIDLSGLPTLYNPSQFIAYHPISPVVDWVTSPLATLLVCQPGLNLTTGYAWIVPSLNVSAPDVTVYDVGTIPPLGNIIPEAAHLLFSTALYTASNEADQVISEQAINWINFNSIASKLFMPEPPSGDWRNSSGVQPRSLDTINPLVDDYKISALKAFTTGYRPESAIVRVQGVFSKPVEALYVDNGLALATSPHYAVLHVVLATTEGILLLVLVMLNLKQNRLPFDLAHLKEE</sequence>
<evidence type="ECO:0000313" key="3">
    <source>
        <dbReference type="EMBL" id="KAF9450053.1"/>
    </source>
</evidence>
<dbReference type="OrthoDB" id="3330781at2759"/>
<feature type="compositionally biased region" description="Basic and acidic residues" evidence="1">
    <location>
        <begin position="1"/>
        <end position="16"/>
    </location>
</feature>
<keyword evidence="2" id="KW-0812">Transmembrane</keyword>
<comment type="caution">
    <text evidence="3">The sequence shown here is derived from an EMBL/GenBank/DDBJ whole genome shotgun (WGS) entry which is preliminary data.</text>
</comment>
<dbReference type="AlphaFoldDB" id="A0A9P6C6C8"/>
<feature type="transmembrane region" description="Helical" evidence="2">
    <location>
        <begin position="137"/>
        <end position="157"/>
    </location>
</feature>
<evidence type="ECO:0000256" key="1">
    <source>
        <dbReference type="SAM" id="MobiDB-lite"/>
    </source>
</evidence>
<proteinExistence type="predicted"/>
<keyword evidence="4" id="KW-1185">Reference proteome</keyword>
<evidence type="ECO:0000313" key="4">
    <source>
        <dbReference type="Proteomes" id="UP000807342"/>
    </source>
</evidence>
<evidence type="ECO:0000256" key="2">
    <source>
        <dbReference type="SAM" id="Phobius"/>
    </source>
</evidence>
<feature type="region of interest" description="Disordered" evidence="1">
    <location>
        <begin position="1"/>
        <end position="23"/>
    </location>
</feature>
<organism evidence="3 4">
    <name type="scientific">Macrolepiota fuliginosa MF-IS2</name>
    <dbReference type="NCBI Taxonomy" id="1400762"/>
    <lineage>
        <taxon>Eukaryota</taxon>
        <taxon>Fungi</taxon>
        <taxon>Dikarya</taxon>
        <taxon>Basidiomycota</taxon>
        <taxon>Agaricomycotina</taxon>
        <taxon>Agaricomycetes</taxon>
        <taxon>Agaricomycetidae</taxon>
        <taxon>Agaricales</taxon>
        <taxon>Agaricineae</taxon>
        <taxon>Agaricaceae</taxon>
        <taxon>Macrolepiota</taxon>
    </lineage>
</organism>
<reference evidence="3" key="1">
    <citation type="submission" date="2020-11" db="EMBL/GenBank/DDBJ databases">
        <authorList>
            <consortium name="DOE Joint Genome Institute"/>
            <person name="Ahrendt S."/>
            <person name="Riley R."/>
            <person name="Andreopoulos W."/>
            <person name="Labutti K."/>
            <person name="Pangilinan J."/>
            <person name="Ruiz-Duenas F.J."/>
            <person name="Barrasa J.M."/>
            <person name="Sanchez-Garcia M."/>
            <person name="Camarero S."/>
            <person name="Miyauchi S."/>
            <person name="Serrano A."/>
            <person name="Linde D."/>
            <person name="Babiker R."/>
            <person name="Drula E."/>
            <person name="Ayuso-Fernandez I."/>
            <person name="Pacheco R."/>
            <person name="Padilla G."/>
            <person name="Ferreira P."/>
            <person name="Barriuso J."/>
            <person name="Kellner H."/>
            <person name="Castanera R."/>
            <person name="Alfaro M."/>
            <person name="Ramirez L."/>
            <person name="Pisabarro A.G."/>
            <person name="Kuo A."/>
            <person name="Tritt A."/>
            <person name="Lipzen A."/>
            <person name="He G."/>
            <person name="Yan M."/>
            <person name="Ng V."/>
            <person name="Cullen D."/>
            <person name="Martin F."/>
            <person name="Rosso M.-N."/>
            <person name="Henrissat B."/>
            <person name="Hibbett D."/>
            <person name="Martinez A.T."/>
            <person name="Grigoriev I.V."/>
        </authorList>
    </citation>
    <scope>NUCLEOTIDE SEQUENCE</scope>
    <source>
        <strain evidence="3">MF-IS2</strain>
    </source>
</reference>
<keyword evidence="2" id="KW-1133">Transmembrane helix</keyword>